<proteinExistence type="predicted"/>
<evidence type="ECO:0000313" key="1">
    <source>
        <dbReference type="EMBL" id="NEB86637.1"/>
    </source>
</evidence>
<feature type="non-terminal residue" evidence="1">
    <location>
        <position position="99"/>
    </location>
</feature>
<name>A0A6G3SUD7_STRAQ</name>
<dbReference type="EMBL" id="JAAGMK010000605">
    <property type="protein sequence ID" value="NEB86637.1"/>
    <property type="molecule type" value="Genomic_DNA"/>
</dbReference>
<gene>
    <name evidence="1" type="ORF">G3I43_21010</name>
</gene>
<organism evidence="1">
    <name type="scientific">Streptomyces anulatus</name>
    <name type="common">Streptomyces chrysomallus</name>
    <dbReference type="NCBI Taxonomy" id="1892"/>
    <lineage>
        <taxon>Bacteria</taxon>
        <taxon>Bacillati</taxon>
        <taxon>Actinomycetota</taxon>
        <taxon>Actinomycetes</taxon>
        <taxon>Kitasatosporales</taxon>
        <taxon>Streptomycetaceae</taxon>
        <taxon>Streptomyces</taxon>
    </lineage>
</organism>
<comment type="caution">
    <text evidence="1">The sequence shown here is derived from an EMBL/GenBank/DDBJ whole genome shotgun (WGS) entry which is preliminary data.</text>
</comment>
<protein>
    <submittedName>
        <fullName evidence="1">Uncharacterized protein</fullName>
    </submittedName>
</protein>
<sequence>MGQTLTGLLTSVRAIAGRPGTPARGRPGGGPDQALLAALRICGDHLSALAAAGPLTDARRTRLIASIGTLTTACSTPGADAFDALLRTGQQALDSGGEA</sequence>
<dbReference type="AlphaFoldDB" id="A0A6G3SUD7"/>
<reference evidence="1" key="1">
    <citation type="submission" date="2020-01" db="EMBL/GenBank/DDBJ databases">
        <title>Insect and environment-associated Actinomycetes.</title>
        <authorList>
            <person name="Currrie C."/>
            <person name="Chevrette M."/>
            <person name="Carlson C."/>
            <person name="Stubbendieck R."/>
            <person name="Wendt-Pienkowski E."/>
        </authorList>
    </citation>
    <scope>NUCLEOTIDE SEQUENCE</scope>
    <source>
        <strain evidence="1">SID505</strain>
    </source>
</reference>
<accession>A0A6G3SUD7</accession>